<feature type="chain" id="PRO_5046300682" description="Lipoprotein" evidence="1">
    <location>
        <begin position="26"/>
        <end position="201"/>
    </location>
</feature>
<dbReference type="PROSITE" id="PS51257">
    <property type="entry name" value="PROKAR_LIPOPROTEIN"/>
    <property type="match status" value="1"/>
</dbReference>
<reference evidence="3" key="1">
    <citation type="journal article" date="2019" name="Int. J. Syst. Evol. Microbiol.">
        <title>The Global Catalogue of Microorganisms (GCM) 10K type strain sequencing project: providing services to taxonomists for standard genome sequencing and annotation.</title>
        <authorList>
            <consortium name="The Broad Institute Genomics Platform"/>
            <consortium name="The Broad Institute Genome Sequencing Center for Infectious Disease"/>
            <person name="Wu L."/>
            <person name="Ma J."/>
        </authorList>
    </citation>
    <scope>NUCLEOTIDE SEQUENCE [LARGE SCALE GENOMIC DNA]</scope>
    <source>
        <strain evidence="3">JCM 16001</strain>
    </source>
</reference>
<dbReference type="Proteomes" id="UP001499851">
    <property type="component" value="Unassembled WGS sequence"/>
</dbReference>
<dbReference type="EMBL" id="BAAAQF010000013">
    <property type="protein sequence ID" value="GAA1684121.1"/>
    <property type="molecule type" value="Genomic_DNA"/>
</dbReference>
<accession>A0ABP4T8N2</accession>
<protein>
    <recommendedName>
        <fullName evidence="4">Lipoprotein</fullName>
    </recommendedName>
</protein>
<organism evidence="2 3">
    <name type="scientific">Glycomyces endophyticus</name>
    <dbReference type="NCBI Taxonomy" id="480996"/>
    <lineage>
        <taxon>Bacteria</taxon>
        <taxon>Bacillati</taxon>
        <taxon>Actinomycetota</taxon>
        <taxon>Actinomycetes</taxon>
        <taxon>Glycomycetales</taxon>
        <taxon>Glycomycetaceae</taxon>
        <taxon>Glycomyces</taxon>
    </lineage>
</organism>
<gene>
    <name evidence="2" type="ORF">GCM10009830_34270</name>
</gene>
<feature type="signal peptide" evidence="1">
    <location>
        <begin position="1"/>
        <end position="25"/>
    </location>
</feature>
<comment type="caution">
    <text evidence="2">The sequence shown here is derived from an EMBL/GenBank/DDBJ whole genome shotgun (WGS) entry which is preliminary data.</text>
</comment>
<evidence type="ECO:0000256" key="1">
    <source>
        <dbReference type="SAM" id="SignalP"/>
    </source>
</evidence>
<proteinExistence type="predicted"/>
<sequence>MRKFAALAPLSAMLLALGACQSGGADDQGAEATETPTVVESPTAVALDPALPATPVYTVPTGVTESPDLVFPYVLAYEHQGWSYTVTAEGVGAEANIYVTSYLLPEGTAYPDYQSQLTFVNEYDALVVNDADPTSHTPALINGREGFFRFSIIRDGGPTLYQRNFFIFDENHVVQVTCQWTEGRDIVGPLCGQLQQTLTLT</sequence>
<evidence type="ECO:0000313" key="3">
    <source>
        <dbReference type="Proteomes" id="UP001499851"/>
    </source>
</evidence>
<keyword evidence="1" id="KW-0732">Signal</keyword>
<name>A0ABP4T8N2_9ACTN</name>
<evidence type="ECO:0000313" key="2">
    <source>
        <dbReference type="EMBL" id="GAA1684121.1"/>
    </source>
</evidence>
<evidence type="ECO:0008006" key="4">
    <source>
        <dbReference type="Google" id="ProtNLM"/>
    </source>
</evidence>
<keyword evidence="3" id="KW-1185">Reference proteome</keyword>
<dbReference type="RefSeq" id="WP_344488529.1">
    <property type="nucleotide sequence ID" value="NZ_BAAAQF010000013.1"/>
</dbReference>